<dbReference type="STRING" id="295068.MAQ5080_01528"/>
<evidence type="ECO:0000313" key="3">
    <source>
        <dbReference type="EMBL" id="SBS29877.1"/>
    </source>
</evidence>
<organism evidence="3 4">
    <name type="scientific">Marinomonas aquimarina</name>
    <dbReference type="NCBI Taxonomy" id="295068"/>
    <lineage>
        <taxon>Bacteria</taxon>
        <taxon>Pseudomonadati</taxon>
        <taxon>Pseudomonadota</taxon>
        <taxon>Gammaproteobacteria</taxon>
        <taxon>Oceanospirillales</taxon>
        <taxon>Oceanospirillaceae</taxon>
        <taxon>Marinomonas</taxon>
    </lineage>
</organism>
<dbReference type="Proteomes" id="UP000092627">
    <property type="component" value="Unassembled WGS sequence"/>
</dbReference>
<sequence length="61" mass="6602">MAAKKKQADVPMETSATIEKQMEEFLARGGQIEQIDPGVSGQSNFKGSRHITLGNSKPKAE</sequence>
<dbReference type="Pfam" id="PF20661">
    <property type="entry name" value="SutA-RBD"/>
    <property type="match status" value="1"/>
</dbReference>
<dbReference type="InterPro" id="IPR049191">
    <property type="entry name" value="SutA_RBD"/>
</dbReference>
<feature type="domain" description="Transcriptional regulator SutA RNAP-binding" evidence="2">
    <location>
        <begin position="13"/>
        <end position="42"/>
    </location>
</feature>
<dbReference type="RefSeq" id="WP_067208333.1">
    <property type="nucleotide sequence ID" value="NZ_FLOC01000007.1"/>
</dbReference>
<dbReference type="OrthoDB" id="6372201at2"/>
<keyword evidence="4" id="KW-1185">Reference proteome</keyword>
<protein>
    <recommendedName>
        <fullName evidence="2">Transcriptional regulator SutA RNAP-binding domain-containing protein</fullName>
    </recommendedName>
</protein>
<accession>A0A1A8TB73</accession>
<evidence type="ECO:0000256" key="1">
    <source>
        <dbReference type="SAM" id="MobiDB-lite"/>
    </source>
</evidence>
<evidence type="ECO:0000313" key="4">
    <source>
        <dbReference type="Proteomes" id="UP000092627"/>
    </source>
</evidence>
<dbReference type="EMBL" id="FLOC01000007">
    <property type="protein sequence ID" value="SBS29877.1"/>
    <property type="molecule type" value="Genomic_DNA"/>
</dbReference>
<name>A0A1A8TB73_9GAMM</name>
<reference evidence="3 4" key="1">
    <citation type="submission" date="2016-06" db="EMBL/GenBank/DDBJ databases">
        <authorList>
            <person name="Kjaerup R.B."/>
            <person name="Dalgaard T.S."/>
            <person name="Juul-Madsen H.R."/>
        </authorList>
    </citation>
    <scope>NUCLEOTIDE SEQUENCE [LARGE SCALE GENOMIC DNA]</scope>
    <source>
        <strain evidence="3 4">CECT 5080</strain>
    </source>
</reference>
<gene>
    <name evidence="3" type="ORF">MAQ5080_01528</name>
</gene>
<evidence type="ECO:0000259" key="2">
    <source>
        <dbReference type="Pfam" id="PF20661"/>
    </source>
</evidence>
<feature type="region of interest" description="Disordered" evidence="1">
    <location>
        <begin position="36"/>
        <end position="61"/>
    </location>
</feature>
<proteinExistence type="predicted"/>
<dbReference type="AlphaFoldDB" id="A0A1A8TB73"/>